<evidence type="ECO:0008006" key="3">
    <source>
        <dbReference type="Google" id="ProtNLM"/>
    </source>
</evidence>
<dbReference type="PROSITE" id="PS51257">
    <property type="entry name" value="PROKAR_LIPOPROTEIN"/>
    <property type="match status" value="1"/>
</dbReference>
<organism evidence="1 2">
    <name type="scientific">Proteus cibi</name>
    <dbReference type="NCBI Taxonomy" id="2050966"/>
    <lineage>
        <taxon>Bacteria</taxon>
        <taxon>Pseudomonadati</taxon>
        <taxon>Pseudomonadota</taxon>
        <taxon>Gammaproteobacteria</taxon>
        <taxon>Enterobacterales</taxon>
        <taxon>Morganellaceae</taxon>
        <taxon>Proteus</taxon>
    </lineage>
</organism>
<gene>
    <name evidence="1" type="ORF">NA736_16370</name>
</gene>
<dbReference type="RefSeq" id="WP_325935547.1">
    <property type="nucleotide sequence ID" value="NZ_JAMZOO010000007.1"/>
</dbReference>
<dbReference type="Proteomes" id="UP001332939">
    <property type="component" value="Unassembled WGS sequence"/>
</dbReference>
<keyword evidence="2" id="KW-1185">Reference proteome</keyword>
<protein>
    <recommendedName>
        <fullName evidence="3">Lipoprotein</fullName>
    </recommendedName>
</protein>
<evidence type="ECO:0000313" key="2">
    <source>
        <dbReference type="Proteomes" id="UP001332939"/>
    </source>
</evidence>
<proteinExistence type="predicted"/>
<sequence length="250" mass="28893">MNRYKWIFLFFFIIIQGCAPRSDKNKTLSPPADTEWVTVGIKLPAGIEALPLNVLYRSDICQRAQYNSAGEKEYISGFNPNAVVLKQQGSSDIYQTKIALNGGGSCQWQLSEVWMSIRYKKILNTDSDFKTIPSHKLILIFNGHNFRPPELIRNLIKNEKIELNYYPVFINNEFSNEKKIILFNSWDRSQYILVNNEKNILFTPIFHKDNITKINIPKELGSANIIYYSDGTIEKINSSRPNYNKLKSLN</sequence>
<evidence type="ECO:0000313" key="1">
    <source>
        <dbReference type="EMBL" id="MEB6858588.1"/>
    </source>
</evidence>
<accession>A0ABU6EHM5</accession>
<comment type="caution">
    <text evidence="1">The sequence shown here is derived from an EMBL/GenBank/DDBJ whole genome shotgun (WGS) entry which is preliminary data.</text>
</comment>
<name>A0ABU6EHM5_9GAMM</name>
<dbReference type="EMBL" id="JAMZOO010000007">
    <property type="protein sequence ID" value="MEB6858588.1"/>
    <property type="molecule type" value="Genomic_DNA"/>
</dbReference>
<reference evidence="1 2" key="1">
    <citation type="submission" date="2022-05" db="EMBL/GenBank/DDBJ databases">
        <title>Whole genome sequences of Escherichia coli of fish isolates collected from Assam, India.</title>
        <authorList>
            <person name="Sudha S."/>
            <person name="Muneeb K.H."/>
            <person name="Rakshit O."/>
            <person name="Mendem S.K."/>
            <person name="Raisen C."/>
            <person name="Holmes M.A."/>
            <person name="Shome B.R."/>
            <person name="Sivaraman G.K."/>
        </authorList>
    </citation>
    <scope>NUCLEOTIDE SEQUENCE [LARGE SCALE GENOMIC DNA]</scope>
    <source>
        <strain evidence="1 2">278</strain>
    </source>
</reference>